<evidence type="ECO:0000313" key="2">
    <source>
        <dbReference type="Proteomes" id="UP000189981"/>
    </source>
</evidence>
<sequence>MKTQISKSQTALTKRDITFLKFLDNGTYSGTSRLQLPERDRLRMIIDFFDIIFFLIDACYQRLKKRKNAGRAAIANLANALRGKFPNVSLDYSKVNILGGSLAAPCATMHQNYGSSKLSFSWSRCTQCNSNESDELMAMIYCPESKEFWSEQNLGITRGDRFCTLDVPIEFDGKQVHVWLAYRSADGRENSNSSYMGEVLIKSDPDGDY</sequence>
<dbReference type="Proteomes" id="UP000189981">
    <property type="component" value="Unassembled WGS sequence"/>
</dbReference>
<dbReference type="InterPro" id="IPR046233">
    <property type="entry name" value="DUF6266"/>
</dbReference>
<dbReference type="Pfam" id="PF19781">
    <property type="entry name" value="DUF6266"/>
    <property type="match status" value="1"/>
</dbReference>
<name>A0A1T5DYH2_9SPHI</name>
<dbReference type="OrthoDB" id="665435at2"/>
<dbReference type="AlphaFoldDB" id="A0A1T5DYH2"/>
<dbReference type="EMBL" id="FUYR01000002">
    <property type="protein sequence ID" value="SKB76610.1"/>
    <property type="molecule type" value="Genomic_DNA"/>
</dbReference>
<accession>A0A1T5DYH2</accession>
<organism evidence="1 2">
    <name type="scientific">Daejeonella lutea</name>
    <dbReference type="NCBI Taxonomy" id="572036"/>
    <lineage>
        <taxon>Bacteria</taxon>
        <taxon>Pseudomonadati</taxon>
        <taxon>Bacteroidota</taxon>
        <taxon>Sphingobacteriia</taxon>
        <taxon>Sphingobacteriales</taxon>
        <taxon>Sphingobacteriaceae</taxon>
        <taxon>Daejeonella</taxon>
    </lineage>
</organism>
<protein>
    <submittedName>
        <fullName evidence="1">Uncharacterized protein</fullName>
    </submittedName>
</protein>
<keyword evidence="2" id="KW-1185">Reference proteome</keyword>
<evidence type="ECO:0000313" key="1">
    <source>
        <dbReference type="EMBL" id="SKB76610.1"/>
    </source>
</evidence>
<proteinExistence type="predicted"/>
<reference evidence="2" key="1">
    <citation type="submission" date="2017-02" db="EMBL/GenBank/DDBJ databases">
        <authorList>
            <person name="Varghese N."/>
            <person name="Submissions S."/>
        </authorList>
    </citation>
    <scope>NUCLEOTIDE SEQUENCE [LARGE SCALE GENOMIC DNA]</scope>
    <source>
        <strain evidence="2">DSM 22385</strain>
    </source>
</reference>
<dbReference type="STRING" id="572036.SAMN05661099_2732"/>
<dbReference type="RefSeq" id="WP_079703208.1">
    <property type="nucleotide sequence ID" value="NZ_FUYR01000002.1"/>
</dbReference>
<gene>
    <name evidence="1" type="ORF">SAMN05661099_2732</name>
</gene>